<dbReference type="Proteomes" id="UP001589575">
    <property type="component" value="Unassembled WGS sequence"/>
</dbReference>
<dbReference type="EMBL" id="JBHMFI010000023">
    <property type="protein sequence ID" value="MFB9075692.1"/>
    <property type="molecule type" value="Genomic_DNA"/>
</dbReference>
<gene>
    <name evidence="1" type="ORF">ACFFX0_30290</name>
    <name evidence="2" type="ORF">ACFFX0_32815</name>
</gene>
<evidence type="ECO:0000313" key="3">
    <source>
        <dbReference type="Proteomes" id="UP001589575"/>
    </source>
</evidence>
<accession>A0ABV5G9S9</accession>
<dbReference type="EMBL" id="JBHMFI010000023">
    <property type="protein sequence ID" value="MFB9075232.1"/>
    <property type="molecule type" value="Genomic_DNA"/>
</dbReference>
<evidence type="ECO:0000313" key="2">
    <source>
        <dbReference type="EMBL" id="MFB9075692.1"/>
    </source>
</evidence>
<sequence length="47" mass="5066">MASQPSSSLAIFAVVKFLTLNPMSPTSASTKPDFRIVSLEKLNPFPV</sequence>
<organism evidence="2 3">
    <name type="scientific">Citricoccus parietis</name>
    <dbReference type="NCBI Taxonomy" id="592307"/>
    <lineage>
        <taxon>Bacteria</taxon>
        <taxon>Bacillati</taxon>
        <taxon>Actinomycetota</taxon>
        <taxon>Actinomycetes</taxon>
        <taxon>Micrococcales</taxon>
        <taxon>Micrococcaceae</taxon>
        <taxon>Citricoccus</taxon>
    </lineage>
</organism>
<protein>
    <submittedName>
        <fullName evidence="2">Uncharacterized protein</fullName>
    </submittedName>
</protein>
<evidence type="ECO:0000313" key="1">
    <source>
        <dbReference type="EMBL" id="MFB9075232.1"/>
    </source>
</evidence>
<proteinExistence type="predicted"/>
<comment type="caution">
    <text evidence="2">The sequence shown here is derived from an EMBL/GenBank/DDBJ whole genome shotgun (WGS) entry which is preliminary data.</text>
</comment>
<reference evidence="2 3" key="1">
    <citation type="submission" date="2024-09" db="EMBL/GenBank/DDBJ databases">
        <authorList>
            <person name="Sun Q."/>
            <person name="Mori K."/>
        </authorList>
    </citation>
    <scope>NUCLEOTIDE SEQUENCE [LARGE SCALE GENOMIC DNA]</scope>
    <source>
        <strain evidence="2 3">CCM 7609</strain>
    </source>
</reference>
<keyword evidence="3" id="KW-1185">Reference proteome</keyword>
<name>A0ABV5G9S9_9MICC</name>